<comment type="caution">
    <text evidence="1">The sequence shown here is derived from an EMBL/GenBank/DDBJ whole genome shotgun (WGS) entry which is preliminary data.</text>
</comment>
<sequence length="28" mass="3259">MIHGILQFTLLIAFRCVLHRCGSQEIRC</sequence>
<dbReference type="EMBL" id="LXFE01000067">
    <property type="protein sequence ID" value="OLL27177.1"/>
    <property type="molecule type" value="Genomic_DNA"/>
</dbReference>
<protein>
    <submittedName>
        <fullName evidence="1">Uncharacterized protein</fullName>
    </submittedName>
</protein>
<gene>
    <name evidence="1" type="ORF">NEOLI_004694</name>
</gene>
<dbReference type="Proteomes" id="UP000186594">
    <property type="component" value="Unassembled WGS sequence"/>
</dbReference>
<keyword evidence="2" id="KW-1185">Reference proteome</keyword>
<dbReference type="AlphaFoldDB" id="A0A1U7LWX4"/>
<accession>A0A1U7LWX4</accession>
<evidence type="ECO:0000313" key="2">
    <source>
        <dbReference type="Proteomes" id="UP000186594"/>
    </source>
</evidence>
<reference evidence="1 2" key="1">
    <citation type="submission" date="2016-04" db="EMBL/GenBank/DDBJ databases">
        <title>Evolutionary innovation and constraint leading to complex multicellularity in the Ascomycota.</title>
        <authorList>
            <person name="Cisse O."/>
            <person name="Nguyen A."/>
            <person name="Hewitt D.A."/>
            <person name="Jedd G."/>
            <person name="Stajich J.E."/>
        </authorList>
    </citation>
    <scope>NUCLEOTIDE SEQUENCE [LARGE SCALE GENOMIC DNA]</scope>
    <source>
        <strain evidence="1 2">DAH-3</strain>
    </source>
</reference>
<name>A0A1U7LWX4_NEOID</name>
<evidence type="ECO:0000313" key="1">
    <source>
        <dbReference type="EMBL" id="OLL27177.1"/>
    </source>
</evidence>
<proteinExistence type="predicted"/>
<organism evidence="1 2">
    <name type="scientific">Neolecta irregularis (strain DAH-3)</name>
    <dbReference type="NCBI Taxonomy" id="1198029"/>
    <lineage>
        <taxon>Eukaryota</taxon>
        <taxon>Fungi</taxon>
        <taxon>Dikarya</taxon>
        <taxon>Ascomycota</taxon>
        <taxon>Taphrinomycotina</taxon>
        <taxon>Neolectales</taxon>
        <taxon>Neolectaceae</taxon>
        <taxon>Neolecta</taxon>
    </lineage>
</organism>
<dbReference type="OrthoDB" id="2437458at2759"/>